<reference evidence="1" key="2">
    <citation type="journal article" date="2024" name="Plant">
        <title>Genomic evolution and insights into agronomic trait innovations of Sesamum species.</title>
        <authorList>
            <person name="Miao H."/>
            <person name="Wang L."/>
            <person name="Qu L."/>
            <person name="Liu H."/>
            <person name="Sun Y."/>
            <person name="Le M."/>
            <person name="Wang Q."/>
            <person name="Wei S."/>
            <person name="Zheng Y."/>
            <person name="Lin W."/>
            <person name="Duan Y."/>
            <person name="Cao H."/>
            <person name="Xiong S."/>
            <person name="Wang X."/>
            <person name="Wei L."/>
            <person name="Li C."/>
            <person name="Ma Q."/>
            <person name="Ju M."/>
            <person name="Zhao R."/>
            <person name="Li G."/>
            <person name="Mu C."/>
            <person name="Tian Q."/>
            <person name="Mei H."/>
            <person name="Zhang T."/>
            <person name="Gao T."/>
            <person name="Zhang H."/>
        </authorList>
    </citation>
    <scope>NUCLEOTIDE SEQUENCE</scope>
    <source>
        <strain evidence="1">K16</strain>
    </source>
</reference>
<sequence>MVGSMISFTELPLSFWGYALETVARLDALLLEESSGAHKSKSGVIDRHDNDPKTYGEVMSEIDLRKWLGTMKSEMDSMSSSQVWTLVDQPKGLKPIGCKLVHKHKLRANRKATTFKMYIKAAFLNGFVEEKIYMDQLEGFTIIREEEKVLRRTKDMFFVYGGRELILEGYNDASFYFDDDDAKSQSKFVFKLNYDVVA</sequence>
<dbReference type="AlphaFoldDB" id="A0AAE2BZ74"/>
<comment type="caution">
    <text evidence="1">The sequence shown here is derived from an EMBL/GenBank/DDBJ whole genome shotgun (WGS) entry which is preliminary data.</text>
</comment>
<reference evidence="1" key="1">
    <citation type="submission" date="2020-06" db="EMBL/GenBank/DDBJ databases">
        <authorList>
            <person name="Li T."/>
            <person name="Hu X."/>
            <person name="Zhang T."/>
            <person name="Song X."/>
            <person name="Zhang H."/>
            <person name="Dai N."/>
            <person name="Sheng W."/>
            <person name="Hou X."/>
            <person name="Wei L."/>
        </authorList>
    </citation>
    <scope>NUCLEOTIDE SEQUENCE</scope>
    <source>
        <strain evidence="1">K16</strain>
        <tissue evidence="1">Leaf</tissue>
    </source>
</reference>
<evidence type="ECO:0000313" key="2">
    <source>
        <dbReference type="Proteomes" id="UP001289374"/>
    </source>
</evidence>
<protein>
    <submittedName>
        <fullName evidence="1">Uncharacterized protein</fullName>
    </submittedName>
</protein>
<proteinExistence type="predicted"/>
<organism evidence="1 2">
    <name type="scientific">Sesamum angolense</name>
    <dbReference type="NCBI Taxonomy" id="2727404"/>
    <lineage>
        <taxon>Eukaryota</taxon>
        <taxon>Viridiplantae</taxon>
        <taxon>Streptophyta</taxon>
        <taxon>Embryophyta</taxon>
        <taxon>Tracheophyta</taxon>
        <taxon>Spermatophyta</taxon>
        <taxon>Magnoliopsida</taxon>
        <taxon>eudicotyledons</taxon>
        <taxon>Gunneridae</taxon>
        <taxon>Pentapetalae</taxon>
        <taxon>asterids</taxon>
        <taxon>lamiids</taxon>
        <taxon>Lamiales</taxon>
        <taxon>Pedaliaceae</taxon>
        <taxon>Sesamum</taxon>
    </lineage>
</organism>
<accession>A0AAE2BZ74</accession>
<gene>
    <name evidence="1" type="ORF">Sango_1056600</name>
</gene>
<keyword evidence="2" id="KW-1185">Reference proteome</keyword>
<name>A0AAE2BZ74_9LAMI</name>
<dbReference type="EMBL" id="JACGWL010000005">
    <property type="protein sequence ID" value="KAK4403159.1"/>
    <property type="molecule type" value="Genomic_DNA"/>
</dbReference>
<dbReference type="Proteomes" id="UP001289374">
    <property type="component" value="Unassembled WGS sequence"/>
</dbReference>
<evidence type="ECO:0000313" key="1">
    <source>
        <dbReference type="EMBL" id="KAK4403159.1"/>
    </source>
</evidence>